<name>A0A8J3AEA6_9BACI</name>
<accession>A0A8J3AEA6</accession>
<organism evidence="1 2">
    <name type="scientific">Gottfriedia solisilvae</name>
    <dbReference type="NCBI Taxonomy" id="1516104"/>
    <lineage>
        <taxon>Bacteria</taxon>
        <taxon>Bacillati</taxon>
        <taxon>Bacillota</taxon>
        <taxon>Bacilli</taxon>
        <taxon>Bacillales</taxon>
        <taxon>Bacillaceae</taxon>
        <taxon>Gottfriedia</taxon>
    </lineage>
</organism>
<dbReference type="AlphaFoldDB" id="A0A8J3AEA6"/>
<dbReference type="OrthoDB" id="2890359at2"/>
<dbReference type="RefSeq" id="WP_087998779.1">
    <property type="nucleotide sequence ID" value="NZ_BMHB01000001.1"/>
</dbReference>
<dbReference type="EMBL" id="BMHB01000001">
    <property type="protein sequence ID" value="GGI10860.1"/>
    <property type="molecule type" value="Genomic_DNA"/>
</dbReference>
<gene>
    <name evidence="1" type="ORF">GCM10007380_04920</name>
</gene>
<comment type="caution">
    <text evidence="1">The sequence shown here is derived from an EMBL/GenBank/DDBJ whole genome shotgun (WGS) entry which is preliminary data.</text>
</comment>
<keyword evidence="2" id="KW-1185">Reference proteome</keyword>
<evidence type="ECO:0000313" key="2">
    <source>
        <dbReference type="Proteomes" id="UP000626244"/>
    </source>
</evidence>
<sequence>MSIEFEVGKDYEEGSILDVLHDLGFQDDGKTFAKDGKRYNYVGCDRYQSYVFSVTMNQL</sequence>
<protein>
    <submittedName>
        <fullName evidence="1">Uncharacterized protein</fullName>
    </submittedName>
</protein>
<reference evidence="2" key="1">
    <citation type="journal article" date="2019" name="Int. J. Syst. Evol. Microbiol.">
        <title>The Global Catalogue of Microorganisms (GCM) 10K type strain sequencing project: providing services to taxonomists for standard genome sequencing and annotation.</title>
        <authorList>
            <consortium name="The Broad Institute Genomics Platform"/>
            <consortium name="The Broad Institute Genome Sequencing Center for Infectious Disease"/>
            <person name="Wu L."/>
            <person name="Ma J."/>
        </authorList>
    </citation>
    <scope>NUCLEOTIDE SEQUENCE [LARGE SCALE GENOMIC DNA]</scope>
    <source>
        <strain evidence="2">CGMCC 1.14993</strain>
    </source>
</reference>
<evidence type="ECO:0000313" key="1">
    <source>
        <dbReference type="EMBL" id="GGI10860.1"/>
    </source>
</evidence>
<proteinExistence type="predicted"/>
<dbReference type="Proteomes" id="UP000626244">
    <property type="component" value="Unassembled WGS sequence"/>
</dbReference>